<organism evidence="1 2">
    <name type="scientific">Planobispora rosea</name>
    <dbReference type="NCBI Taxonomy" id="35762"/>
    <lineage>
        <taxon>Bacteria</taxon>
        <taxon>Bacillati</taxon>
        <taxon>Actinomycetota</taxon>
        <taxon>Actinomycetes</taxon>
        <taxon>Streptosporangiales</taxon>
        <taxon>Streptosporangiaceae</taxon>
        <taxon>Planobispora</taxon>
    </lineage>
</organism>
<dbReference type="Proteomes" id="UP000655044">
    <property type="component" value="Unassembled WGS sequence"/>
</dbReference>
<accession>A0A8J3S822</accession>
<comment type="caution">
    <text evidence="1">The sequence shown here is derived from an EMBL/GenBank/DDBJ whole genome shotgun (WGS) entry which is preliminary data.</text>
</comment>
<evidence type="ECO:0000313" key="1">
    <source>
        <dbReference type="EMBL" id="GIH86694.1"/>
    </source>
</evidence>
<gene>
    <name evidence="1" type="ORF">Pro02_51020</name>
</gene>
<proteinExistence type="predicted"/>
<dbReference type="EMBL" id="BOOI01000048">
    <property type="protein sequence ID" value="GIH86694.1"/>
    <property type="molecule type" value="Genomic_DNA"/>
</dbReference>
<dbReference type="AlphaFoldDB" id="A0A8J3S822"/>
<sequence>MSDHELVAVHIDGPGIRGDRAGDLVDVTEAGQAATQVEELDDALLGEVPYGALNEGIVLTKLRGDRGDGSAEALSCGPIQRKVGLSAKQAVMD</sequence>
<evidence type="ECO:0000313" key="2">
    <source>
        <dbReference type="Proteomes" id="UP000655044"/>
    </source>
</evidence>
<reference evidence="1" key="1">
    <citation type="submission" date="2021-01" db="EMBL/GenBank/DDBJ databases">
        <title>Whole genome shotgun sequence of Planobispora rosea NBRC 15558.</title>
        <authorList>
            <person name="Komaki H."/>
            <person name="Tamura T."/>
        </authorList>
    </citation>
    <scope>NUCLEOTIDE SEQUENCE</scope>
    <source>
        <strain evidence="1">NBRC 15558</strain>
    </source>
</reference>
<name>A0A8J3S822_PLARO</name>
<keyword evidence="2" id="KW-1185">Reference proteome</keyword>
<protein>
    <submittedName>
        <fullName evidence="1">Uncharacterized protein</fullName>
    </submittedName>
</protein>